<reference evidence="1" key="1">
    <citation type="journal article" date="2014" name="Front. Microbiol.">
        <title>High frequency of phylogenetically diverse reductive dehalogenase-homologous genes in deep subseafloor sedimentary metagenomes.</title>
        <authorList>
            <person name="Kawai M."/>
            <person name="Futagami T."/>
            <person name="Toyoda A."/>
            <person name="Takaki Y."/>
            <person name="Nishi S."/>
            <person name="Hori S."/>
            <person name="Arai W."/>
            <person name="Tsubouchi T."/>
            <person name="Morono Y."/>
            <person name="Uchiyama I."/>
            <person name="Ito T."/>
            <person name="Fujiyama A."/>
            <person name="Inagaki F."/>
            <person name="Takami H."/>
        </authorList>
    </citation>
    <scope>NUCLEOTIDE SEQUENCE</scope>
    <source>
        <strain evidence="1">Expedition CK06-06</strain>
    </source>
</reference>
<dbReference type="AlphaFoldDB" id="X1VB57"/>
<sequence>MLEEVECHPNRDDIYLNNIITPHNLIKEKDKKMINHILLREIALEELETVM</sequence>
<dbReference type="EMBL" id="BARW01032719">
    <property type="protein sequence ID" value="GAJ03105.1"/>
    <property type="molecule type" value="Genomic_DNA"/>
</dbReference>
<evidence type="ECO:0000313" key="1">
    <source>
        <dbReference type="EMBL" id="GAJ03105.1"/>
    </source>
</evidence>
<proteinExistence type="predicted"/>
<organism evidence="1">
    <name type="scientific">marine sediment metagenome</name>
    <dbReference type="NCBI Taxonomy" id="412755"/>
    <lineage>
        <taxon>unclassified sequences</taxon>
        <taxon>metagenomes</taxon>
        <taxon>ecological metagenomes</taxon>
    </lineage>
</organism>
<name>X1VB57_9ZZZZ</name>
<comment type="caution">
    <text evidence="1">The sequence shown here is derived from an EMBL/GenBank/DDBJ whole genome shotgun (WGS) entry which is preliminary data.</text>
</comment>
<protein>
    <submittedName>
        <fullName evidence="1">Uncharacterized protein</fullName>
    </submittedName>
</protein>
<gene>
    <name evidence="1" type="ORF">S12H4_51719</name>
</gene>
<accession>X1VB57</accession>